<feature type="chain" id="PRO_5005537931" description="Apple domain-containing protein" evidence="1">
    <location>
        <begin position="21"/>
        <end position="666"/>
    </location>
</feature>
<organism evidence="2 3">
    <name type="scientific">Sphaeroforma arctica JP610</name>
    <dbReference type="NCBI Taxonomy" id="667725"/>
    <lineage>
        <taxon>Eukaryota</taxon>
        <taxon>Ichthyosporea</taxon>
        <taxon>Ichthyophonida</taxon>
        <taxon>Sphaeroforma</taxon>
    </lineage>
</organism>
<keyword evidence="3" id="KW-1185">Reference proteome</keyword>
<feature type="signal peptide" evidence="1">
    <location>
        <begin position="1"/>
        <end position="20"/>
    </location>
</feature>
<evidence type="ECO:0000313" key="3">
    <source>
        <dbReference type="Proteomes" id="UP000054560"/>
    </source>
</evidence>
<dbReference type="AlphaFoldDB" id="A0A0L0FBK9"/>
<evidence type="ECO:0008006" key="4">
    <source>
        <dbReference type="Google" id="ProtNLM"/>
    </source>
</evidence>
<sequence>MFSFRITCLAISVVATMSAARSIIELSPEGSVQGQTYTTKYIGKVMSGDSYKEINLESLRDSTIVARRTRCAEECFSVAWCRTFENLEDTFVCKLFGDICPEESQTDKFQVYNDAFISCPEFSRTTLLNADIPSQDTDAVVKEYYGDTIMTAAVVPGFQHIHSESEPVVLWKLDYRTLPNYVEELSGTAGSDMYPSVSEYANACGNACNAEASCIGFGFAYLPETDPNATECVWADQTTLYSATGYKETWDMRYGLYQMMITTNGTGACPEGQFLGYQEGGEVTYDVTKFGCNVQFGVNQMCAPEQTAVYDLSYDNSGCSAGLKCDYHPLDPNKYVGVCWNDTTLEADKAARVALLDEYSDMISNITVEGYGYVRSDERVDGLSRGLMAFSDNYTSTKDVPDLRGSTLYPTVIEFVAACTTACDTTCWGIAFVYKPEAMNENECRLLPNSVTFSMEYAQQFIKANGTVVPPETVLYAVYAKNNEKACTFDAFPGYNVNWKGMDDVGCHPVVPENERCVTVDVDLRANSTDGCDTGLECQDTANYERCLYPGYNQNTTAIAFESFYLDNNEVHVVIADASFSPEANVLATVDLSDLKDMTMQERWYQCAVECQNSVTCVSFANNELTYLCVLSDSNINGCDYVPKLDSCAVMTVASVGSYISQIDRF</sequence>
<dbReference type="Proteomes" id="UP000054560">
    <property type="component" value="Unassembled WGS sequence"/>
</dbReference>
<dbReference type="EMBL" id="KQ244724">
    <property type="protein sequence ID" value="KNC74130.1"/>
    <property type="molecule type" value="Genomic_DNA"/>
</dbReference>
<name>A0A0L0FBK9_9EUKA</name>
<protein>
    <recommendedName>
        <fullName evidence="4">Apple domain-containing protein</fullName>
    </recommendedName>
</protein>
<accession>A0A0L0FBK9</accession>
<gene>
    <name evidence="2" type="ORF">SARC_13313</name>
</gene>
<reference evidence="2 3" key="1">
    <citation type="submission" date="2011-02" db="EMBL/GenBank/DDBJ databases">
        <title>The Genome Sequence of Sphaeroforma arctica JP610.</title>
        <authorList>
            <consortium name="The Broad Institute Genome Sequencing Platform"/>
            <person name="Russ C."/>
            <person name="Cuomo C."/>
            <person name="Young S.K."/>
            <person name="Zeng Q."/>
            <person name="Gargeya S."/>
            <person name="Alvarado L."/>
            <person name="Berlin A."/>
            <person name="Chapman S.B."/>
            <person name="Chen Z."/>
            <person name="Freedman E."/>
            <person name="Gellesch M."/>
            <person name="Goldberg J."/>
            <person name="Griggs A."/>
            <person name="Gujja S."/>
            <person name="Heilman E."/>
            <person name="Heiman D."/>
            <person name="Howarth C."/>
            <person name="Mehta T."/>
            <person name="Neiman D."/>
            <person name="Pearson M."/>
            <person name="Roberts A."/>
            <person name="Saif S."/>
            <person name="Shea T."/>
            <person name="Shenoy N."/>
            <person name="Sisk P."/>
            <person name="Stolte C."/>
            <person name="Sykes S."/>
            <person name="White J."/>
            <person name="Yandava C."/>
            <person name="Burger G."/>
            <person name="Gray M.W."/>
            <person name="Holland P.W.H."/>
            <person name="King N."/>
            <person name="Lang F.B.F."/>
            <person name="Roger A.J."/>
            <person name="Ruiz-Trillo I."/>
            <person name="Haas B."/>
            <person name="Nusbaum C."/>
            <person name="Birren B."/>
        </authorList>
    </citation>
    <scope>NUCLEOTIDE SEQUENCE [LARGE SCALE GENOMIC DNA]</scope>
    <source>
        <strain evidence="2 3">JP610</strain>
    </source>
</reference>
<dbReference type="RefSeq" id="XP_014148032.1">
    <property type="nucleotide sequence ID" value="XM_014292557.1"/>
</dbReference>
<evidence type="ECO:0000313" key="2">
    <source>
        <dbReference type="EMBL" id="KNC74130.1"/>
    </source>
</evidence>
<evidence type="ECO:0000256" key="1">
    <source>
        <dbReference type="SAM" id="SignalP"/>
    </source>
</evidence>
<keyword evidence="1" id="KW-0732">Signal</keyword>
<proteinExistence type="predicted"/>
<dbReference type="GeneID" id="25913817"/>